<sequence length="236" mass="26495">MSVAVSHTSYPSRFSVQELRQQLSMVLSESFPLSPGHIFQKKDPSLLDGVIPFHSHTMEIDSRTNLVLDNSRSASIDEIRLIAAYLTDFLLNNVRDISLTPQDDGHKKFEALGPKIEKLFEFVARLAYFQTGELVFAGYLIVRMVEADLASGLDQADWIVSSSNIGTVLVVALMLSNKINRDIPSRSRWWADTFSIPLGLLNSSEEFFLEQLKYEVSPTDVRVACMIQKVLDALVL</sequence>
<reference evidence="1 2" key="1">
    <citation type="journal article" date="2022" name="bioRxiv">
        <title>Genomics of Preaxostyla Flagellates Illuminates Evolutionary Transitions and the Path Towards Mitochondrial Loss.</title>
        <authorList>
            <person name="Novak L.V.F."/>
            <person name="Treitli S.C."/>
            <person name="Pyrih J."/>
            <person name="Halakuc P."/>
            <person name="Pipaliya S.V."/>
            <person name="Vacek V."/>
            <person name="Brzon O."/>
            <person name="Soukal P."/>
            <person name="Eme L."/>
            <person name="Dacks J.B."/>
            <person name="Karnkowska A."/>
            <person name="Elias M."/>
            <person name="Hampl V."/>
        </authorList>
    </citation>
    <scope>NUCLEOTIDE SEQUENCE [LARGE SCALE GENOMIC DNA]</scope>
    <source>
        <strain evidence="1">NAU3</strain>
        <tissue evidence="1">Gut</tissue>
    </source>
</reference>
<comment type="caution">
    <text evidence="1">The sequence shown here is derived from an EMBL/GenBank/DDBJ whole genome shotgun (WGS) entry which is preliminary data.</text>
</comment>
<evidence type="ECO:0008006" key="3">
    <source>
        <dbReference type="Google" id="ProtNLM"/>
    </source>
</evidence>
<evidence type="ECO:0000313" key="1">
    <source>
        <dbReference type="EMBL" id="KAK2944767.1"/>
    </source>
</evidence>
<organism evidence="1 2">
    <name type="scientific">Blattamonas nauphoetae</name>
    <dbReference type="NCBI Taxonomy" id="2049346"/>
    <lineage>
        <taxon>Eukaryota</taxon>
        <taxon>Metamonada</taxon>
        <taxon>Preaxostyla</taxon>
        <taxon>Oxymonadida</taxon>
        <taxon>Blattamonas</taxon>
    </lineage>
</organism>
<dbReference type="Proteomes" id="UP001281761">
    <property type="component" value="Unassembled WGS sequence"/>
</dbReference>
<evidence type="ECO:0000313" key="2">
    <source>
        <dbReference type="Proteomes" id="UP001281761"/>
    </source>
</evidence>
<accession>A0ABQ9WZ90</accession>
<proteinExistence type="predicted"/>
<protein>
    <recommendedName>
        <fullName evidence="3">Cyclin N-terminal domain-containing protein</fullName>
    </recommendedName>
</protein>
<dbReference type="Gene3D" id="1.10.472.10">
    <property type="entry name" value="Cyclin-like"/>
    <property type="match status" value="1"/>
</dbReference>
<gene>
    <name evidence="1" type="ORF">BLNAU_20300</name>
</gene>
<name>A0ABQ9WZ90_9EUKA</name>
<dbReference type="EMBL" id="JARBJD010000285">
    <property type="protein sequence ID" value="KAK2944767.1"/>
    <property type="molecule type" value="Genomic_DNA"/>
</dbReference>
<keyword evidence="2" id="KW-1185">Reference proteome</keyword>